<dbReference type="CDD" id="cd16917">
    <property type="entry name" value="HATPase_UhpB-NarQ-NarX-like"/>
    <property type="match status" value="1"/>
</dbReference>
<evidence type="ECO:0000259" key="11">
    <source>
        <dbReference type="PROSITE" id="PS50109"/>
    </source>
</evidence>
<dbReference type="InterPro" id="IPR003594">
    <property type="entry name" value="HATPase_dom"/>
</dbReference>
<dbReference type="RefSeq" id="WP_035603388.1">
    <property type="nucleotide sequence ID" value="NZ_JEMG01000001.1"/>
</dbReference>
<reference evidence="13 14" key="1">
    <citation type="submission" date="2014-02" db="EMBL/GenBank/DDBJ databases">
        <title>Draft Genome of Hylemonella gracilis isolated from the Niagara River.</title>
        <authorList>
            <person name="Pawlowski D.R."/>
            <person name="Koudelka G.B."/>
        </authorList>
    </citation>
    <scope>NUCLEOTIDE SEQUENCE [LARGE SCALE GENOMIC DNA]</scope>
    <source>
        <strain evidence="13 14">Niagara R</strain>
    </source>
</reference>
<keyword evidence="8" id="KW-0902">Two-component regulatory system</keyword>
<dbReference type="OrthoDB" id="9782588at2"/>
<keyword evidence="4" id="KW-0808">Transferase</keyword>
<keyword evidence="5" id="KW-0547">Nucleotide-binding</keyword>
<evidence type="ECO:0000256" key="2">
    <source>
        <dbReference type="ARBA" id="ARBA00012438"/>
    </source>
</evidence>
<dbReference type="Pfam" id="PF07730">
    <property type="entry name" value="HisKA_3"/>
    <property type="match status" value="1"/>
</dbReference>
<evidence type="ECO:0000256" key="6">
    <source>
        <dbReference type="ARBA" id="ARBA00022777"/>
    </source>
</evidence>
<keyword evidence="6" id="KW-0418">Kinase</keyword>
<dbReference type="InterPro" id="IPR011006">
    <property type="entry name" value="CheY-like_superfamily"/>
</dbReference>
<dbReference type="PROSITE" id="PS50109">
    <property type="entry name" value="HIS_KIN"/>
    <property type="match status" value="1"/>
</dbReference>
<feature type="domain" description="Response regulatory" evidence="12">
    <location>
        <begin position="11"/>
        <end position="130"/>
    </location>
</feature>
<evidence type="ECO:0000256" key="10">
    <source>
        <dbReference type="SAM" id="Coils"/>
    </source>
</evidence>
<dbReference type="SMART" id="SM00448">
    <property type="entry name" value="REC"/>
    <property type="match status" value="1"/>
</dbReference>
<dbReference type="Pfam" id="PF00072">
    <property type="entry name" value="Response_reg"/>
    <property type="match status" value="1"/>
</dbReference>
<dbReference type="EC" id="2.7.13.3" evidence="2"/>
<keyword evidence="3 9" id="KW-0597">Phosphoprotein</keyword>
<dbReference type="Gene3D" id="3.40.50.2300">
    <property type="match status" value="1"/>
</dbReference>
<feature type="domain" description="Histidine kinase" evidence="11">
    <location>
        <begin position="275"/>
        <end position="362"/>
    </location>
</feature>
<dbReference type="PROSITE" id="PS50110">
    <property type="entry name" value="RESPONSE_REGULATORY"/>
    <property type="match status" value="1"/>
</dbReference>
<evidence type="ECO:0000256" key="5">
    <source>
        <dbReference type="ARBA" id="ARBA00022741"/>
    </source>
</evidence>
<dbReference type="Proteomes" id="UP000023268">
    <property type="component" value="Unassembled WGS sequence"/>
</dbReference>
<feature type="modified residue" description="4-aspartylphosphate" evidence="9">
    <location>
        <position position="62"/>
    </location>
</feature>
<dbReference type="SMART" id="SM00387">
    <property type="entry name" value="HATPase_c"/>
    <property type="match status" value="1"/>
</dbReference>
<dbReference type="Gene3D" id="3.30.565.10">
    <property type="entry name" value="Histidine kinase-like ATPase, C-terminal domain"/>
    <property type="match status" value="1"/>
</dbReference>
<dbReference type="SUPFAM" id="SSF52172">
    <property type="entry name" value="CheY-like"/>
    <property type="match status" value="1"/>
</dbReference>
<name>A0A016XCT3_9BURK</name>
<dbReference type="PANTHER" id="PTHR24421:SF10">
    <property type="entry name" value="NITRATE_NITRITE SENSOR PROTEIN NARQ"/>
    <property type="match status" value="1"/>
</dbReference>
<dbReference type="GO" id="GO:0046983">
    <property type="term" value="F:protein dimerization activity"/>
    <property type="evidence" value="ECO:0007669"/>
    <property type="project" value="InterPro"/>
</dbReference>
<dbReference type="SUPFAM" id="SSF55874">
    <property type="entry name" value="ATPase domain of HSP90 chaperone/DNA topoisomerase II/histidine kinase"/>
    <property type="match status" value="1"/>
</dbReference>
<accession>A0A016XCT3</accession>
<dbReference type="InterPro" id="IPR036890">
    <property type="entry name" value="HATPase_C_sf"/>
</dbReference>
<dbReference type="PANTHER" id="PTHR24421">
    <property type="entry name" value="NITRATE/NITRITE SENSOR PROTEIN NARX-RELATED"/>
    <property type="match status" value="1"/>
</dbReference>
<evidence type="ECO:0000256" key="3">
    <source>
        <dbReference type="ARBA" id="ARBA00022553"/>
    </source>
</evidence>
<dbReference type="AlphaFoldDB" id="A0A016XCT3"/>
<evidence type="ECO:0000313" key="14">
    <source>
        <dbReference type="Proteomes" id="UP000023268"/>
    </source>
</evidence>
<dbReference type="CDD" id="cd00156">
    <property type="entry name" value="REC"/>
    <property type="match status" value="1"/>
</dbReference>
<dbReference type="GO" id="GO:0005524">
    <property type="term" value="F:ATP binding"/>
    <property type="evidence" value="ECO:0007669"/>
    <property type="project" value="UniProtKB-KW"/>
</dbReference>
<proteinExistence type="predicted"/>
<evidence type="ECO:0000256" key="1">
    <source>
        <dbReference type="ARBA" id="ARBA00000085"/>
    </source>
</evidence>
<protein>
    <recommendedName>
        <fullName evidence="2">histidine kinase</fullName>
        <ecNumber evidence="2">2.7.13.3</ecNumber>
    </recommendedName>
</protein>
<evidence type="ECO:0000259" key="12">
    <source>
        <dbReference type="PROSITE" id="PS50110"/>
    </source>
</evidence>
<organism evidence="13 14">
    <name type="scientific">Hylemonella gracilis str. Niagara R</name>
    <dbReference type="NCBI Taxonomy" id="1458275"/>
    <lineage>
        <taxon>Bacteria</taxon>
        <taxon>Pseudomonadati</taxon>
        <taxon>Pseudomonadota</taxon>
        <taxon>Betaproteobacteria</taxon>
        <taxon>Burkholderiales</taxon>
        <taxon>Comamonadaceae</taxon>
        <taxon>Hylemonella</taxon>
    </lineage>
</organism>
<comment type="catalytic activity">
    <reaction evidence="1">
        <text>ATP + protein L-histidine = ADP + protein N-phospho-L-histidine.</text>
        <dbReference type="EC" id="2.7.13.3"/>
    </reaction>
</comment>
<feature type="coiled-coil region" evidence="10">
    <location>
        <begin position="131"/>
        <end position="158"/>
    </location>
</feature>
<dbReference type="InterPro" id="IPR011712">
    <property type="entry name" value="Sig_transdc_His_kin_sub3_dim/P"/>
</dbReference>
<dbReference type="Pfam" id="PF02518">
    <property type="entry name" value="HATPase_c"/>
    <property type="match status" value="1"/>
</dbReference>
<dbReference type="eggNOG" id="COG4585">
    <property type="taxonomic scope" value="Bacteria"/>
</dbReference>
<dbReference type="Gene3D" id="1.20.5.1930">
    <property type="match status" value="1"/>
</dbReference>
<evidence type="ECO:0000256" key="8">
    <source>
        <dbReference type="ARBA" id="ARBA00023012"/>
    </source>
</evidence>
<dbReference type="InterPro" id="IPR005467">
    <property type="entry name" value="His_kinase_dom"/>
</dbReference>
<dbReference type="GO" id="GO:0000155">
    <property type="term" value="F:phosphorelay sensor kinase activity"/>
    <property type="evidence" value="ECO:0007669"/>
    <property type="project" value="InterPro"/>
</dbReference>
<evidence type="ECO:0000313" key="13">
    <source>
        <dbReference type="EMBL" id="EYC49616.1"/>
    </source>
</evidence>
<evidence type="ECO:0000256" key="4">
    <source>
        <dbReference type="ARBA" id="ARBA00022679"/>
    </source>
</evidence>
<dbReference type="GO" id="GO:0016020">
    <property type="term" value="C:membrane"/>
    <property type="evidence" value="ECO:0007669"/>
    <property type="project" value="InterPro"/>
</dbReference>
<sequence length="372" mass="41151">MQQLSRPPAIQLLHLEDSTLDHDIVRQALRRAGLACELTRVESLEGFMQALGRERYDAVLADYRLPGFTALDAWQAMQGMPGLRRTPPFILLSGAIGETAAVNAIQLGMSDYLLKDDLGKLAHVIQRAMEVRQAQHEREQAVEELAASEQRLARFAEHLQSSIEQERAAIAREIHDDIGGSLAAIQFDLSWISRHHTDAETLTHVQAATEMLRHAIGASQRIMMNLRPAILDQGLYAAIDWLAREFERRTAIRTALRAALSHADLRRDIQLTAYRTAQEALTNISKHARCSEVHIDLSDAEGVLTLEIADNGQGIAAKERDKPRSFGLKGLQERARTVGGWLDISSRTGAGTSITLSIPLSSQDRPGLAEET</sequence>
<dbReference type="eggNOG" id="COG0784">
    <property type="taxonomic scope" value="Bacteria"/>
</dbReference>
<keyword evidence="7" id="KW-0067">ATP-binding</keyword>
<gene>
    <name evidence="13" type="ORF">AZ34_00045</name>
</gene>
<dbReference type="InterPro" id="IPR001789">
    <property type="entry name" value="Sig_transdc_resp-reg_receiver"/>
</dbReference>
<evidence type="ECO:0000256" key="7">
    <source>
        <dbReference type="ARBA" id="ARBA00022840"/>
    </source>
</evidence>
<dbReference type="InterPro" id="IPR050482">
    <property type="entry name" value="Sensor_HK_TwoCompSys"/>
</dbReference>
<keyword evidence="10" id="KW-0175">Coiled coil</keyword>
<dbReference type="STRING" id="1458275.AZ34_00045"/>
<comment type="caution">
    <text evidence="13">The sequence shown here is derived from an EMBL/GenBank/DDBJ whole genome shotgun (WGS) entry which is preliminary data.</text>
</comment>
<evidence type="ECO:0000256" key="9">
    <source>
        <dbReference type="PROSITE-ProRule" id="PRU00169"/>
    </source>
</evidence>
<dbReference type="EMBL" id="JEMG01000001">
    <property type="protein sequence ID" value="EYC49616.1"/>
    <property type="molecule type" value="Genomic_DNA"/>
</dbReference>